<dbReference type="SMART" id="SM00345">
    <property type="entry name" value="HTH_GNTR"/>
    <property type="match status" value="1"/>
</dbReference>
<name>F1T4F6_9ACTN</name>
<dbReference type="PANTHER" id="PTHR44846:SF1">
    <property type="entry name" value="MANNOSYL-D-GLYCERATE TRANSPORT_METABOLISM SYSTEM REPRESSOR MNGR-RELATED"/>
    <property type="match status" value="1"/>
</dbReference>
<dbReference type="InterPro" id="IPR036388">
    <property type="entry name" value="WH-like_DNA-bd_sf"/>
</dbReference>
<dbReference type="GeneID" id="93210154"/>
<keyword evidence="6" id="KW-1185">Reference proteome</keyword>
<dbReference type="InterPro" id="IPR000524">
    <property type="entry name" value="Tscrpt_reg_HTH_GntR"/>
</dbReference>
<dbReference type="eggNOG" id="COG2188">
    <property type="taxonomic scope" value="Bacteria"/>
</dbReference>
<feature type="domain" description="HTH gntR-type" evidence="4">
    <location>
        <begin position="8"/>
        <end position="76"/>
    </location>
</feature>
<dbReference type="GO" id="GO:0045892">
    <property type="term" value="P:negative regulation of DNA-templated transcription"/>
    <property type="evidence" value="ECO:0007669"/>
    <property type="project" value="TreeGrafter"/>
</dbReference>
<dbReference type="Pfam" id="PF00392">
    <property type="entry name" value="GntR"/>
    <property type="match status" value="1"/>
</dbReference>
<dbReference type="SUPFAM" id="SSF46785">
    <property type="entry name" value="Winged helix' DNA-binding domain"/>
    <property type="match status" value="1"/>
</dbReference>
<dbReference type="InterPro" id="IPR028978">
    <property type="entry name" value="Chorismate_lyase_/UTRA_dom_sf"/>
</dbReference>
<accession>F1T4F6</accession>
<keyword evidence="2" id="KW-0238">DNA-binding</keyword>
<dbReference type="InterPro" id="IPR011663">
    <property type="entry name" value="UTRA"/>
</dbReference>
<dbReference type="Pfam" id="PF07702">
    <property type="entry name" value="UTRA"/>
    <property type="match status" value="1"/>
</dbReference>
<evidence type="ECO:0000256" key="2">
    <source>
        <dbReference type="ARBA" id="ARBA00023125"/>
    </source>
</evidence>
<dbReference type="PROSITE" id="PS50949">
    <property type="entry name" value="HTH_GNTR"/>
    <property type="match status" value="1"/>
</dbReference>
<comment type="caution">
    <text evidence="5">The sequence shown here is derived from an EMBL/GenBank/DDBJ whole genome shotgun (WGS) entry which is preliminary data.</text>
</comment>
<dbReference type="Gene3D" id="3.40.1410.10">
    <property type="entry name" value="Chorismate lyase-like"/>
    <property type="match status" value="1"/>
</dbReference>
<dbReference type="PANTHER" id="PTHR44846">
    <property type="entry name" value="MANNOSYL-D-GLYCERATE TRANSPORT/METABOLISM SYSTEM REPRESSOR MNGR-RELATED"/>
    <property type="match status" value="1"/>
</dbReference>
<evidence type="ECO:0000256" key="1">
    <source>
        <dbReference type="ARBA" id="ARBA00023015"/>
    </source>
</evidence>
<evidence type="ECO:0000313" key="5">
    <source>
        <dbReference type="EMBL" id="EGF23600.1"/>
    </source>
</evidence>
<proteinExistence type="predicted"/>
<dbReference type="OrthoDB" id="3182938at2"/>
<dbReference type="RefSeq" id="WP_006302728.1">
    <property type="nucleotide sequence ID" value="NZ_ACGK02000001.1"/>
</dbReference>
<dbReference type="CDD" id="cd07377">
    <property type="entry name" value="WHTH_GntR"/>
    <property type="match status" value="1"/>
</dbReference>
<dbReference type="GO" id="GO:0003700">
    <property type="term" value="F:DNA-binding transcription factor activity"/>
    <property type="evidence" value="ECO:0007669"/>
    <property type="project" value="InterPro"/>
</dbReference>
<dbReference type="Gene3D" id="1.10.10.10">
    <property type="entry name" value="Winged helix-like DNA-binding domain superfamily/Winged helix DNA-binding domain"/>
    <property type="match status" value="1"/>
</dbReference>
<evidence type="ECO:0000313" key="6">
    <source>
        <dbReference type="Proteomes" id="UP000005947"/>
    </source>
</evidence>
<dbReference type="EMBL" id="ACGK02000001">
    <property type="protein sequence ID" value="EGF23600.1"/>
    <property type="molecule type" value="Genomic_DNA"/>
</dbReference>
<keyword evidence="1" id="KW-0805">Transcription regulation</keyword>
<dbReference type="SUPFAM" id="SSF64288">
    <property type="entry name" value="Chorismate lyase-like"/>
    <property type="match status" value="1"/>
</dbReference>
<dbReference type="InterPro" id="IPR050679">
    <property type="entry name" value="Bact_HTH_transcr_reg"/>
</dbReference>
<gene>
    <name evidence="5" type="ORF">HMPREF0091_10547</name>
</gene>
<reference evidence="5 6" key="1">
    <citation type="submission" date="2011-02" db="EMBL/GenBank/DDBJ databases">
        <authorList>
            <person name="Muzny D."/>
            <person name="Qin X."/>
            <person name="Buhay C."/>
            <person name="Dugan-Rocha S."/>
            <person name="Ding Y."/>
            <person name="Chen G."/>
            <person name="Hawes A."/>
            <person name="Holder M."/>
            <person name="Jhangiani S."/>
            <person name="Johnson A."/>
            <person name="Khan Z."/>
            <person name="Li Z."/>
            <person name="Liu W."/>
            <person name="Liu X."/>
            <person name="Perez L."/>
            <person name="Shen H."/>
            <person name="Wang Q."/>
            <person name="Watt J."/>
            <person name="Xi L."/>
            <person name="Xin Y."/>
            <person name="Zhou J."/>
            <person name="Deng J."/>
            <person name="Jiang H."/>
            <person name="Liu Y."/>
            <person name="Qu J."/>
            <person name="Song X.-Z."/>
            <person name="Zhang L."/>
            <person name="Villasana D."/>
            <person name="Johnson A."/>
            <person name="Liu J."/>
            <person name="Liyanage D."/>
            <person name="Lorensuhewa L."/>
            <person name="Robinson T."/>
            <person name="Song A."/>
            <person name="Song B.-B."/>
            <person name="Dinh H."/>
            <person name="Thornton R."/>
            <person name="Coyle M."/>
            <person name="Francisco L."/>
            <person name="Jackson L."/>
            <person name="Javaid M."/>
            <person name="Korchina V."/>
            <person name="Kovar C."/>
            <person name="Mata R."/>
            <person name="Mathew T."/>
            <person name="Ngo R."/>
            <person name="Nguyen L."/>
            <person name="Nguyen N."/>
            <person name="Okwuonu G."/>
            <person name="Ongeri F."/>
            <person name="Pham C."/>
            <person name="Simmons D."/>
            <person name="Wilczek-Boney K."/>
            <person name="Hale W."/>
            <person name="Jakkamsetti A."/>
            <person name="Pham P."/>
            <person name="Ruth R."/>
            <person name="San Lucas F."/>
            <person name="Warren J."/>
            <person name="Zhang J."/>
            <person name="Zhao Z."/>
            <person name="Zhou C."/>
            <person name="Zhu D."/>
            <person name="Lee S."/>
            <person name="Bess C."/>
            <person name="Blankenburg K."/>
            <person name="Forbes L."/>
            <person name="Fu Q."/>
            <person name="Gubbala S."/>
            <person name="Hirani K."/>
            <person name="Jayaseelan J.C."/>
            <person name="Lara F."/>
            <person name="Munidasa M."/>
            <person name="Palculict T."/>
            <person name="Patil S."/>
            <person name="Pu L.-L."/>
            <person name="Saada N."/>
            <person name="Tang L."/>
            <person name="Weissenberger G."/>
            <person name="Zhu Y."/>
            <person name="Hemphill L."/>
            <person name="Shang Y."/>
            <person name="Youmans B."/>
            <person name="Ayvaz T."/>
            <person name="Ross M."/>
            <person name="Santibanez J."/>
            <person name="Aqrawi P."/>
            <person name="Gross S."/>
            <person name="Joshi V."/>
            <person name="Fowler G."/>
            <person name="Nazareth L."/>
            <person name="Reid J."/>
            <person name="Worley K."/>
            <person name="Petrosino J."/>
            <person name="Highlander S."/>
            <person name="Gibbs R."/>
        </authorList>
    </citation>
    <scope>NUCLEOTIDE SEQUENCE [LARGE SCALE GENOMIC DNA]</scope>
    <source>
        <strain evidence="5 6">DSM 15829</strain>
    </source>
</reference>
<dbReference type="SMART" id="SM00866">
    <property type="entry name" value="UTRA"/>
    <property type="match status" value="1"/>
</dbReference>
<keyword evidence="3" id="KW-0804">Transcription</keyword>
<dbReference type="InterPro" id="IPR036390">
    <property type="entry name" value="WH_DNA-bd_sf"/>
</dbReference>
<dbReference type="PRINTS" id="PR00035">
    <property type="entry name" value="HTHGNTR"/>
</dbReference>
<dbReference type="GO" id="GO:0003677">
    <property type="term" value="F:DNA binding"/>
    <property type="evidence" value="ECO:0007669"/>
    <property type="project" value="UniProtKB-KW"/>
</dbReference>
<sequence>MEENRKPLTLTEKVEANIRSQIDCGVYEPGNLIPSEHQLAEIHEVSRVTIRQALQKLVESGYLIKHKGSGTYVNPNRALSHSYKTGSFSENCRKKGIQVHTKILSIEEIPVPYDIDRFMPKSTKQITAIQRLRYTNGKPCLIEIDYLSNECQFLAQEIKDDSSIFELLQQHKIGPVVSFEEEFSITSATKEISQALDIPQKTPLLEVIEVLRDYNDGLLYINRQFIYTKRYKHRVQSSCL</sequence>
<organism evidence="5 6">
    <name type="scientific">Fannyhessea vaginae DSM 15829</name>
    <dbReference type="NCBI Taxonomy" id="525256"/>
    <lineage>
        <taxon>Bacteria</taxon>
        <taxon>Bacillati</taxon>
        <taxon>Actinomycetota</taxon>
        <taxon>Coriobacteriia</taxon>
        <taxon>Coriobacteriales</taxon>
        <taxon>Atopobiaceae</taxon>
        <taxon>Fannyhessea</taxon>
    </lineage>
</organism>
<dbReference type="AlphaFoldDB" id="F1T4F6"/>
<dbReference type="Proteomes" id="UP000005947">
    <property type="component" value="Unassembled WGS sequence"/>
</dbReference>
<evidence type="ECO:0000256" key="3">
    <source>
        <dbReference type="ARBA" id="ARBA00023163"/>
    </source>
</evidence>
<protein>
    <submittedName>
        <fullName evidence="5">Transcriptional regulator, GntR family</fullName>
    </submittedName>
</protein>
<evidence type="ECO:0000259" key="4">
    <source>
        <dbReference type="PROSITE" id="PS50949"/>
    </source>
</evidence>